<organism evidence="1 2">
    <name type="scientific">Staurois parvus</name>
    <dbReference type="NCBI Taxonomy" id="386267"/>
    <lineage>
        <taxon>Eukaryota</taxon>
        <taxon>Metazoa</taxon>
        <taxon>Chordata</taxon>
        <taxon>Craniata</taxon>
        <taxon>Vertebrata</taxon>
        <taxon>Euteleostomi</taxon>
        <taxon>Amphibia</taxon>
        <taxon>Batrachia</taxon>
        <taxon>Anura</taxon>
        <taxon>Neobatrachia</taxon>
        <taxon>Ranoidea</taxon>
        <taxon>Ranidae</taxon>
        <taxon>Staurois</taxon>
    </lineage>
</organism>
<dbReference type="Proteomes" id="UP001162483">
    <property type="component" value="Unassembled WGS sequence"/>
</dbReference>
<proteinExistence type="predicted"/>
<reference evidence="1" key="1">
    <citation type="submission" date="2023-05" db="EMBL/GenBank/DDBJ databases">
        <authorList>
            <person name="Stuckert A."/>
        </authorList>
    </citation>
    <scope>NUCLEOTIDE SEQUENCE</scope>
</reference>
<evidence type="ECO:0000313" key="1">
    <source>
        <dbReference type="EMBL" id="CAI9576134.1"/>
    </source>
</evidence>
<sequence length="42" mass="4823">MSLVYELELKGLVSTHYSTWMLGLVLFNPLRTYVYSQLLGVS</sequence>
<protein>
    <submittedName>
        <fullName evidence="1">Uncharacterized protein</fullName>
    </submittedName>
</protein>
<name>A0ABN9DU13_9NEOB</name>
<gene>
    <name evidence="1" type="ORF">SPARVUS_LOCUS8346697</name>
</gene>
<dbReference type="EMBL" id="CATNWA010014806">
    <property type="protein sequence ID" value="CAI9576134.1"/>
    <property type="molecule type" value="Genomic_DNA"/>
</dbReference>
<evidence type="ECO:0000313" key="2">
    <source>
        <dbReference type="Proteomes" id="UP001162483"/>
    </source>
</evidence>
<accession>A0ABN9DU13</accession>
<comment type="caution">
    <text evidence="1">The sequence shown here is derived from an EMBL/GenBank/DDBJ whole genome shotgun (WGS) entry which is preliminary data.</text>
</comment>
<keyword evidence="2" id="KW-1185">Reference proteome</keyword>